<dbReference type="SUPFAM" id="SSF50129">
    <property type="entry name" value="GroES-like"/>
    <property type="match status" value="1"/>
</dbReference>
<dbReference type="AlphaFoldDB" id="A0A9J6CE46"/>
<gene>
    <name evidence="1" type="ORF">PVAND_009446</name>
</gene>
<dbReference type="Gene3D" id="3.90.180.10">
    <property type="entry name" value="Medium-chain alcohol dehydrogenases, catalytic domain"/>
    <property type="match status" value="1"/>
</dbReference>
<dbReference type="InterPro" id="IPR011032">
    <property type="entry name" value="GroES-like_sf"/>
</dbReference>
<organism evidence="1 2">
    <name type="scientific">Polypedilum vanderplanki</name>
    <name type="common">Sleeping chironomid midge</name>
    <dbReference type="NCBI Taxonomy" id="319348"/>
    <lineage>
        <taxon>Eukaryota</taxon>
        <taxon>Metazoa</taxon>
        <taxon>Ecdysozoa</taxon>
        <taxon>Arthropoda</taxon>
        <taxon>Hexapoda</taxon>
        <taxon>Insecta</taxon>
        <taxon>Pterygota</taxon>
        <taxon>Neoptera</taxon>
        <taxon>Endopterygota</taxon>
        <taxon>Diptera</taxon>
        <taxon>Nematocera</taxon>
        <taxon>Chironomoidea</taxon>
        <taxon>Chironomidae</taxon>
        <taxon>Chironominae</taxon>
        <taxon>Polypedilum</taxon>
        <taxon>Polypedilum</taxon>
    </lineage>
</organism>
<dbReference type="EMBL" id="JADBJN010000001">
    <property type="protein sequence ID" value="KAG5679910.1"/>
    <property type="molecule type" value="Genomic_DNA"/>
</dbReference>
<proteinExistence type="predicted"/>
<sequence length="107" mass="12102">MLCNSLVRTDLSSVKWIQGPMRNTSSDKVTRVQYASLNFRDVMLATGKLAIETCGKTRLEQQCVLGFEFSGIYNNQRRVMGMIVGGALSTHVEIDEMLLWMFQKIGH</sequence>
<evidence type="ECO:0000313" key="2">
    <source>
        <dbReference type="Proteomes" id="UP001107558"/>
    </source>
</evidence>
<evidence type="ECO:0008006" key="3">
    <source>
        <dbReference type="Google" id="ProtNLM"/>
    </source>
</evidence>
<evidence type="ECO:0000313" key="1">
    <source>
        <dbReference type="EMBL" id="KAG5679910.1"/>
    </source>
</evidence>
<dbReference type="OrthoDB" id="8010555at2759"/>
<reference evidence="1" key="1">
    <citation type="submission" date="2021-03" db="EMBL/GenBank/DDBJ databases">
        <title>Chromosome level genome of the anhydrobiotic midge Polypedilum vanderplanki.</title>
        <authorList>
            <person name="Yoshida Y."/>
            <person name="Kikawada T."/>
            <person name="Gusev O."/>
        </authorList>
    </citation>
    <scope>NUCLEOTIDE SEQUENCE</scope>
    <source>
        <strain evidence="1">NIAS01</strain>
        <tissue evidence="1">Whole body or cell culture</tissue>
    </source>
</reference>
<keyword evidence="2" id="KW-1185">Reference proteome</keyword>
<dbReference type="Proteomes" id="UP001107558">
    <property type="component" value="Chromosome 1"/>
</dbReference>
<name>A0A9J6CE46_POLVA</name>
<comment type="caution">
    <text evidence="1">The sequence shown here is derived from an EMBL/GenBank/DDBJ whole genome shotgun (WGS) entry which is preliminary data.</text>
</comment>
<protein>
    <recommendedName>
        <fullName evidence="3">Alcohol dehydrogenase</fullName>
    </recommendedName>
</protein>
<accession>A0A9J6CE46</accession>